<name>A0A7J7IA60_CAMSI</name>
<sequence>MFEHITASEVAGYGVGTLLLCATISAPKIDAFISSSQRSTLGMCKRCGDLRMIACSSCNGFGLVKDGGPFNFITPVSDRYQSFGSKSKLRSIGCTKCKAKGCFDCPECSKLTQD</sequence>
<evidence type="ECO:0000313" key="2">
    <source>
        <dbReference type="Proteomes" id="UP000593564"/>
    </source>
</evidence>
<reference evidence="1 2" key="2">
    <citation type="submission" date="2020-07" db="EMBL/GenBank/DDBJ databases">
        <title>Genome assembly of wild tea tree DASZ reveals pedigree and selection history of tea varieties.</title>
        <authorList>
            <person name="Zhang W."/>
        </authorList>
    </citation>
    <scope>NUCLEOTIDE SEQUENCE [LARGE SCALE GENOMIC DNA]</scope>
    <source>
        <strain evidence="2">cv. G240</strain>
        <tissue evidence="1">Leaf</tissue>
    </source>
</reference>
<dbReference type="Proteomes" id="UP000593564">
    <property type="component" value="Unassembled WGS sequence"/>
</dbReference>
<organism evidence="1 2">
    <name type="scientific">Camellia sinensis</name>
    <name type="common">Tea plant</name>
    <name type="synonym">Thea sinensis</name>
    <dbReference type="NCBI Taxonomy" id="4442"/>
    <lineage>
        <taxon>Eukaryota</taxon>
        <taxon>Viridiplantae</taxon>
        <taxon>Streptophyta</taxon>
        <taxon>Embryophyta</taxon>
        <taxon>Tracheophyta</taxon>
        <taxon>Spermatophyta</taxon>
        <taxon>Magnoliopsida</taxon>
        <taxon>eudicotyledons</taxon>
        <taxon>Gunneridae</taxon>
        <taxon>Pentapetalae</taxon>
        <taxon>asterids</taxon>
        <taxon>Ericales</taxon>
        <taxon>Theaceae</taxon>
        <taxon>Camellia</taxon>
    </lineage>
</organism>
<dbReference type="AlphaFoldDB" id="A0A7J7IA60"/>
<accession>A0A7J7IA60</accession>
<keyword evidence="2" id="KW-1185">Reference proteome</keyword>
<reference evidence="2" key="1">
    <citation type="journal article" date="2020" name="Nat. Commun.">
        <title>Genome assembly of wild tea tree DASZ reveals pedigree and selection history of tea varieties.</title>
        <authorList>
            <person name="Zhang W."/>
            <person name="Zhang Y."/>
            <person name="Qiu H."/>
            <person name="Guo Y."/>
            <person name="Wan H."/>
            <person name="Zhang X."/>
            <person name="Scossa F."/>
            <person name="Alseekh S."/>
            <person name="Zhang Q."/>
            <person name="Wang P."/>
            <person name="Xu L."/>
            <person name="Schmidt M.H."/>
            <person name="Jia X."/>
            <person name="Li D."/>
            <person name="Zhu A."/>
            <person name="Guo F."/>
            <person name="Chen W."/>
            <person name="Ni D."/>
            <person name="Usadel B."/>
            <person name="Fernie A.R."/>
            <person name="Wen W."/>
        </authorList>
    </citation>
    <scope>NUCLEOTIDE SEQUENCE [LARGE SCALE GENOMIC DNA]</scope>
    <source>
        <strain evidence="2">cv. G240</strain>
    </source>
</reference>
<evidence type="ECO:0000313" key="1">
    <source>
        <dbReference type="EMBL" id="KAF5961437.1"/>
    </source>
</evidence>
<comment type="caution">
    <text evidence="1">The sequence shown here is derived from an EMBL/GenBank/DDBJ whole genome shotgun (WGS) entry which is preliminary data.</text>
</comment>
<gene>
    <name evidence="1" type="ORF">HYC85_002646</name>
</gene>
<dbReference type="PANTHER" id="PTHR37760">
    <property type="entry name" value="CHAPERONE"/>
    <property type="match status" value="1"/>
</dbReference>
<dbReference type="EMBL" id="JACBKZ010000001">
    <property type="protein sequence ID" value="KAF5961437.1"/>
    <property type="molecule type" value="Genomic_DNA"/>
</dbReference>
<proteinExistence type="predicted"/>
<protein>
    <submittedName>
        <fullName evidence="1">Uncharacterized protein</fullName>
    </submittedName>
</protein>
<dbReference type="PANTHER" id="PTHR37760:SF1">
    <property type="entry name" value="CHAPERONE"/>
    <property type="match status" value="1"/>
</dbReference>